<evidence type="ECO:0000256" key="6">
    <source>
        <dbReference type="SAM" id="MobiDB-lite"/>
    </source>
</evidence>
<proteinExistence type="inferred from homology"/>
<feature type="domain" description="Phosphotyrosine protein phosphatase I" evidence="7">
    <location>
        <begin position="9"/>
        <end position="161"/>
    </location>
</feature>
<dbReference type="InterPro" id="IPR017867">
    <property type="entry name" value="Tyr_phospatase_low_mol_wt"/>
</dbReference>
<dbReference type="GO" id="GO:0004725">
    <property type="term" value="F:protein tyrosine phosphatase activity"/>
    <property type="evidence" value="ECO:0007669"/>
    <property type="project" value="UniProtKB-EC"/>
</dbReference>
<dbReference type="PANTHER" id="PTHR11717:SF7">
    <property type="entry name" value="LOW MOLECULAR WEIGHT PHOSPHOTYROSINE PROTEIN PHOSPHATASE"/>
    <property type="match status" value="1"/>
</dbReference>
<dbReference type="SMART" id="SM00226">
    <property type="entry name" value="LMWPc"/>
    <property type="match status" value="1"/>
</dbReference>
<dbReference type="RefSeq" id="WP_143944135.1">
    <property type="nucleotide sequence ID" value="NZ_VKLS01000320.1"/>
</dbReference>
<keyword evidence="4" id="KW-0904">Protein phosphatase</keyword>
<reference evidence="8 9" key="1">
    <citation type="submission" date="2019-07" db="EMBL/GenBank/DDBJ databases">
        <title>Draft genome for Streptomyces benahoarensis MZ03-48.</title>
        <authorList>
            <person name="Gonzalez-Pimentel J.L."/>
        </authorList>
    </citation>
    <scope>NUCLEOTIDE SEQUENCE [LARGE SCALE GENOMIC DNA]</scope>
    <source>
        <strain evidence="8 9">MZ03-48</strain>
    </source>
</reference>
<dbReference type="PRINTS" id="PR00719">
    <property type="entry name" value="LMWPTPASE"/>
</dbReference>
<feature type="active site" description="Proton donor" evidence="5">
    <location>
        <position position="135"/>
    </location>
</feature>
<protein>
    <recommendedName>
        <fullName evidence="2">protein-tyrosine-phosphatase</fullName>
        <ecNumber evidence="2">3.1.3.48</ecNumber>
    </recommendedName>
</protein>
<dbReference type="Proteomes" id="UP000320888">
    <property type="component" value="Unassembled WGS sequence"/>
</dbReference>
<dbReference type="OrthoDB" id="9784339at2"/>
<organism evidence="8 9">
    <name type="scientific">Streptomyces benahoarensis</name>
    <dbReference type="NCBI Taxonomy" id="2595054"/>
    <lineage>
        <taxon>Bacteria</taxon>
        <taxon>Bacillati</taxon>
        <taxon>Actinomycetota</taxon>
        <taxon>Actinomycetes</taxon>
        <taxon>Kitasatosporales</taxon>
        <taxon>Streptomycetaceae</taxon>
        <taxon>Streptomyces</taxon>
    </lineage>
</organism>
<evidence type="ECO:0000256" key="4">
    <source>
        <dbReference type="ARBA" id="ARBA00022912"/>
    </source>
</evidence>
<comment type="caution">
    <text evidence="8">The sequence shown here is derived from an EMBL/GenBank/DDBJ whole genome shotgun (WGS) entry which is preliminary data.</text>
</comment>
<dbReference type="Pfam" id="PF01451">
    <property type="entry name" value="LMWPc"/>
    <property type="match status" value="1"/>
</dbReference>
<dbReference type="CDD" id="cd16343">
    <property type="entry name" value="LMWPTP"/>
    <property type="match status" value="1"/>
</dbReference>
<evidence type="ECO:0000256" key="3">
    <source>
        <dbReference type="ARBA" id="ARBA00022801"/>
    </source>
</evidence>
<evidence type="ECO:0000256" key="5">
    <source>
        <dbReference type="PIRSR" id="PIRSR617867-1"/>
    </source>
</evidence>
<name>A0A553Z1C6_9ACTN</name>
<dbReference type="PANTHER" id="PTHR11717">
    <property type="entry name" value="LOW MOLECULAR WEIGHT PROTEIN TYROSINE PHOSPHATASE"/>
    <property type="match status" value="1"/>
</dbReference>
<dbReference type="Gene3D" id="3.40.50.2300">
    <property type="match status" value="1"/>
</dbReference>
<dbReference type="AlphaFoldDB" id="A0A553Z1C6"/>
<dbReference type="InterPro" id="IPR036196">
    <property type="entry name" value="Ptyr_pPase_sf"/>
</dbReference>
<dbReference type="EMBL" id="VKLS01000320">
    <property type="protein sequence ID" value="TSB35288.1"/>
    <property type="molecule type" value="Genomic_DNA"/>
</dbReference>
<dbReference type="SUPFAM" id="SSF52788">
    <property type="entry name" value="Phosphotyrosine protein phosphatases I"/>
    <property type="match status" value="1"/>
</dbReference>
<gene>
    <name evidence="8" type="ORF">FNZ23_21350</name>
</gene>
<comment type="similarity">
    <text evidence="1">Belongs to the low molecular weight phosphotyrosine protein phosphatase family.</text>
</comment>
<keyword evidence="3" id="KW-0378">Hydrolase</keyword>
<dbReference type="InterPro" id="IPR050438">
    <property type="entry name" value="LMW_PTPase"/>
</dbReference>
<feature type="active site" evidence="5">
    <location>
        <position position="21"/>
    </location>
</feature>
<evidence type="ECO:0000313" key="8">
    <source>
        <dbReference type="EMBL" id="TSB35288.1"/>
    </source>
</evidence>
<sequence length="189" mass="19797">MTRPPRRPFRVCFVCTGNICRSPMAGSVFRTEAAAAGLGDRVVADSAGIDGWHEGEGADPRTVAVLTTAGYPAAHRARRFDASWFADRDLVIALDGGHLRALRRMAPGPDDAAKVHLLRAYDPAGPAPGALDVPDPYHGGPAEFARCLEMVEAACAGLLAAASDALTRGSAGAPPLPRGRHPLSPKERS</sequence>
<evidence type="ECO:0000313" key="9">
    <source>
        <dbReference type="Proteomes" id="UP000320888"/>
    </source>
</evidence>
<keyword evidence="9" id="KW-1185">Reference proteome</keyword>
<feature type="active site" description="Nucleophile" evidence="5">
    <location>
        <position position="15"/>
    </location>
</feature>
<accession>A0A553Z1C6</accession>
<evidence type="ECO:0000259" key="7">
    <source>
        <dbReference type="SMART" id="SM00226"/>
    </source>
</evidence>
<dbReference type="EC" id="3.1.3.48" evidence="2"/>
<dbReference type="InterPro" id="IPR023485">
    <property type="entry name" value="Ptyr_pPase"/>
</dbReference>
<evidence type="ECO:0000256" key="1">
    <source>
        <dbReference type="ARBA" id="ARBA00011063"/>
    </source>
</evidence>
<feature type="region of interest" description="Disordered" evidence="6">
    <location>
        <begin position="168"/>
        <end position="189"/>
    </location>
</feature>
<evidence type="ECO:0000256" key="2">
    <source>
        <dbReference type="ARBA" id="ARBA00013064"/>
    </source>
</evidence>